<dbReference type="NCBIfam" id="NF040712">
    <property type="entry name" value="SepH"/>
    <property type="match status" value="1"/>
</dbReference>
<dbReference type="Pfam" id="PF11268">
    <property type="entry name" value="DUF3071"/>
    <property type="match status" value="1"/>
</dbReference>
<evidence type="ECO:0000313" key="2">
    <source>
        <dbReference type="EMBL" id="CAB4669985.1"/>
    </source>
</evidence>
<dbReference type="AlphaFoldDB" id="A0A6J7CVB2"/>
<name>A0A6J7CVB2_9ZZZZ</name>
<sequence length="268" mass="30234">MRLVTELRLTGRTPDAMHLTLTDGEESEYTLRISDTLRATVNQPRLSSVPENESPTVTVREIQARLRAGEPMESIARDSNTSLEKIERFSGPILQERTYIIDMAQSVVMRKESGRDPVNFYDVVISRLAPRQVDITAVEWNTWRLEDGSWIIRIHYPNRDGLGVADWSFDTTRRSLVALDDGARWMVGEEIPPQKSVDHGLVYGAHPAARTPEPEVTITPREAPRLISIRVDPEPEAAADGVTSRAKVPSWDEIMFGTTKKNDEDLED</sequence>
<dbReference type="EMBL" id="CAFBQL010000001">
    <property type="protein sequence ID" value="CAB5051905.1"/>
    <property type="molecule type" value="Genomic_DNA"/>
</dbReference>
<proteinExistence type="predicted"/>
<evidence type="ECO:0000259" key="1">
    <source>
        <dbReference type="Pfam" id="PF11268"/>
    </source>
</evidence>
<protein>
    <submittedName>
        <fullName evidence="4">Unannotated protein</fullName>
    </submittedName>
</protein>
<evidence type="ECO:0000313" key="6">
    <source>
        <dbReference type="EMBL" id="CAB5051905.1"/>
    </source>
</evidence>
<dbReference type="EMBL" id="CAEZZC010000003">
    <property type="protein sequence ID" value="CAB4743310.1"/>
    <property type="molecule type" value="Genomic_DNA"/>
</dbReference>
<gene>
    <name evidence="2" type="ORF">UFOPK2289_01072</name>
    <name evidence="3" type="ORF">UFOPK2822_00327</name>
    <name evidence="4" type="ORF">UFOPK3346_00447</name>
    <name evidence="5" type="ORF">UFOPK3670_00363</name>
    <name evidence="6" type="ORF">UFOPK4308_00123</name>
</gene>
<accession>A0A6J7CVB2</accession>
<reference evidence="4" key="1">
    <citation type="submission" date="2020-05" db="EMBL/GenBank/DDBJ databases">
        <authorList>
            <person name="Chiriac C."/>
            <person name="Salcher M."/>
            <person name="Ghai R."/>
            <person name="Kavagutti S V."/>
        </authorList>
    </citation>
    <scope>NUCLEOTIDE SEQUENCE</scope>
</reference>
<evidence type="ECO:0000313" key="3">
    <source>
        <dbReference type="EMBL" id="CAB4743310.1"/>
    </source>
</evidence>
<dbReference type="InterPro" id="IPR047682">
    <property type="entry name" value="SepH-like"/>
</dbReference>
<evidence type="ECO:0000313" key="5">
    <source>
        <dbReference type="EMBL" id="CAB4915995.1"/>
    </source>
</evidence>
<dbReference type="EMBL" id="CAFBMV010000002">
    <property type="protein sequence ID" value="CAB4915995.1"/>
    <property type="molecule type" value="Genomic_DNA"/>
</dbReference>
<feature type="domain" description="DUF3071" evidence="1">
    <location>
        <begin position="5"/>
        <end position="169"/>
    </location>
</feature>
<evidence type="ECO:0000313" key="4">
    <source>
        <dbReference type="EMBL" id="CAB4860718.1"/>
    </source>
</evidence>
<dbReference type="InterPro" id="IPR021421">
    <property type="entry name" value="DUF3071"/>
</dbReference>
<dbReference type="EMBL" id="CAEZWT010000033">
    <property type="protein sequence ID" value="CAB4669985.1"/>
    <property type="molecule type" value="Genomic_DNA"/>
</dbReference>
<dbReference type="EMBL" id="CAFBLE010000003">
    <property type="protein sequence ID" value="CAB4860718.1"/>
    <property type="molecule type" value="Genomic_DNA"/>
</dbReference>
<organism evidence="4">
    <name type="scientific">freshwater metagenome</name>
    <dbReference type="NCBI Taxonomy" id="449393"/>
    <lineage>
        <taxon>unclassified sequences</taxon>
        <taxon>metagenomes</taxon>
        <taxon>ecological metagenomes</taxon>
    </lineage>
</organism>